<protein>
    <submittedName>
        <fullName evidence="2">Uncharacterized protein</fullName>
    </submittedName>
</protein>
<reference evidence="2" key="1">
    <citation type="journal article" date="2020" name="bioRxiv">
        <title>Whole genome comparisons of ergot fungi reveals the divergence and evolution of species within the genus Claviceps are the result of varying mechanisms driving genome evolution and host range expansion.</title>
        <authorList>
            <person name="Wyka S.A."/>
            <person name="Mondo S.J."/>
            <person name="Liu M."/>
            <person name="Dettman J."/>
            <person name="Nalam V."/>
            <person name="Broders K.D."/>
        </authorList>
    </citation>
    <scope>NUCLEOTIDE SEQUENCE</scope>
    <source>
        <strain evidence="2">CCC 489</strain>
    </source>
</reference>
<gene>
    <name evidence="2" type="ORF">E4U42_003883</name>
</gene>
<comment type="caution">
    <text evidence="2">The sequence shown here is derived from an EMBL/GenBank/DDBJ whole genome shotgun (WGS) entry which is preliminary data.</text>
</comment>
<sequence>MSSRALAFASAGPPTSQADRPPAMAKSALFVGLMTYNVNGTMAIVNTPAARQRTFDPRFRPWYWVAAYAYRTVRATAMDGITMEP</sequence>
<keyword evidence="3" id="KW-1185">Reference proteome</keyword>
<dbReference type="Proteomes" id="UP000811619">
    <property type="component" value="Unassembled WGS sequence"/>
</dbReference>
<accession>A0A8K0J6H9</accession>
<proteinExistence type="predicted"/>
<evidence type="ECO:0000313" key="3">
    <source>
        <dbReference type="Proteomes" id="UP000811619"/>
    </source>
</evidence>
<evidence type="ECO:0000256" key="1">
    <source>
        <dbReference type="SAM" id="MobiDB-lite"/>
    </source>
</evidence>
<organism evidence="2 3">
    <name type="scientific">Claviceps africana</name>
    <dbReference type="NCBI Taxonomy" id="83212"/>
    <lineage>
        <taxon>Eukaryota</taxon>
        <taxon>Fungi</taxon>
        <taxon>Dikarya</taxon>
        <taxon>Ascomycota</taxon>
        <taxon>Pezizomycotina</taxon>
        <taxon>Sordariomycetes</taxon>
        <taxon>Hypocreomycetidae</taxon>
        <taxon>Hypocreales</taxon>
        <taxon>Clavicipitaceae</taxon>
        <taxon>Claviceps</taxon>
    </lineage>
</organism>
<dbReference type="AlphaFoldDB" id="A0A8K0J6H9"/>
<name>A0A8K0J6H9_9HYPO</name>
<dbReference type="EMBL" id="SRPY01000331">
    <property type="protein sequence ID" value="KAG5925845.1"/>
    <property type="molecule type" value="Genomic_DNA"/>
</dbReference>
<evidence type="ECO:0000313" key="2">
    <source>
        <dbReference type="EMBL" id="KAG5925845.1"/>
    </source>
</evidence>
<feature type="region of interest" description="Disordered" evidence="1">
    <location>
        <begin position="1"/>
        <end position="21"/>
    </location>
</feature>